<sequence>MRVAAVACCKKSQTHSLRRDVRIFLYNFRKVGISPRVCYIPRGLTPSLQLLFILYITEINNGAVAFLQIGLQY</sequence>
<protein>
    <submittedName>
        <fullName evidence="1">Uncharacterized protein</fullName>
    </submittedName>
</protein>
<organism evidence="1 2">
    <name type="scientific">Haemophilus influenzae</name>
    <dbReference type="NCBI Taxonomy" id="727"/>
    <lineage>
        <taxon>Bacteria</taxon>
        <taxon>Pseudomonadati</taxon>
        <taxon>Pseudomonadota</taxon>
        <taxon>Gammaproteobacteria</taxon>
        <taxon>Pasteurellales</taxon>
        <taxon>Pasteurellaceae</taxon>
        <taxon>Haemophilus</taxon>
    </lineage>
</organism>
<reference evidence="1" key="1">
    <citation type="submission" date="2019-05" db="EMBL/GenBank/DDBJ databases">
        <authorList>
            <person name="Hibberd M."/>
        </authorList>
    </citation>
    <scope>NUCLEOTIDE SEQUENCE</scope>
    <source>
        <strain evidence="1">Haemophilus_influenzae_BgEED16</strain>
    </source>
</reference>
<gene>
    <name evidence="1" type="ORF">CAGEJMGA_01882</name>
</gene>
<dbReference type="Proteomes" id="UP000658741">
    <property type="component" value="Unassembled WGS sequence"/>
</dbReference>
<name>A0AAX3IPD5_HAEIF</name>
<evidence type="ECO:0000313" key="1">
    <source>
        <dbReference type="EMBL" id="VTX48686.1"/>
    </source>
</evidence>
<accession>A0AAX3IPD5</accession>
<proteinExistence type="predicted"/>
<dbReference type="AlphaFoldDB" id="A0AAX3IPD5"/>
<dbReference type="EMBL" id="CABFLD010000005">
    <property type="protein sequence ID" value="VTX48686.1"/>
    <property type="molecule type" value="Genomic_DNA"/>
</dbReference>
<comment type="caution">
    <text evidence="1">The sequence shown here is derived from an EMBL/GenBank/DDBJ whole genome shotgun (WGS) entry which is preliminary data.</text>
</comment>
<evidence type="ECO:0000313" key="2">
    <source>
        <dbReference type="Proteomes" id="UP000658741"/>
    </source>
</evidence>